<proteinExistence type="predicted"/>
<organism evidence="1 2">
    <name type="scientific">Dryococelus australis</name>
    <dbReference type="NCBI Taxonomy" id="614101"/>
    <lineage>
        <taxon>Eukaryota</taxon>
        <taxon>Metazoa</taxon>
        <taxon>Ecdysozoa</taxon>
        <taxon>Arthropoda</taxon>
        <taxon>Hexapoda</taxon>
        <taxon>Insecta</taxon>
        <taxon>Pterygota</taxon>
        <taxon>Neoptera</taxon>
        <taxon>Polyneoptera</taxon>
        <taxon>Phasmatodea</taxon>
        <taxon>Verophasmatodea</taxon>
        <taxon>Anareolatae</taxon>
        <taxon>Phasmatidae</taxon>
        <taxon>Eurycanthinae</taxon>
        <taxon>Dryococelus</taxon>
    </lineage>
</organism>
<name>A0ABQ9GGK4_9NEOP</name>
<sequence>MWDKLFDTSWRTLAPLSPSTVTADNQRAVDIGISVDKGVESSLQDVWNKLRLSNKCRCAIPSSLPPNISTKCPDDVLIELRSVKLNWCIYYTLARRYERTWSRWYHTGIVQCATRGFQTSKMEWILTLKGDTGTILKYPVASVLQTPKTRNTYPINNESGSELELYEVQLVVKLGCRGGRAVSPFASHQGEPGLILGRVTGFLHVGIVPDETVGRRVFSGISRFPPPFHSSAAPYSPQSPSSALKTSLLRAVQSSSPYSLIHSLPLCLLLEEVISSLVEIDECLALKLLLAGDIITSGVCVNITCTLDAINLASITSERAAKRRSRSGVTRKSWKILLWCRQFFLNGYVSYVCEMSNIVQSSLRRCPLFVANDEADIVAAFRREVAHIDGSRAADGISCLPHRWQRTVDNLGDWFEGLVRLLYSNLDESSSIPGGFAPGFLQVGVGGFSQGGVSRFPRPFIPMLLHSHLTSLLSALIASILQVIELANLAILLAGVRCTSRRVLHLCIVMESVAGDRHAAGEDDHRRGERLVAARPPSTSNINPHHQPVNGDTLKTVHDKMSTFEINLRNKLLIGIGTFRKFISGQDRRQTRASTRQGDSCFHVPPASREDELNGSVRSLLVATASGKHVKHNTPVIHDTYFENNQTLHKWGATVSERLVCSPSTKAIRVQSQGGPHQDIACGNRAGRCRWSAGFLGDLPFPSPFHSGAAPYSPRSLSSALKISLLRAAQISSPTHFSDILYLTVGIGNFREFNDLYARLHSPFIYLNLTCVFIGCCPTFDSAGYTSCSLASRLLARSRPGVSNKLWPN</sequence>
<gene>
    <name evidence="1" type="ORF">PR048_027246</name>
</gene>
<reference evidence="1 2" key="1">
    <citation type="submission" date="2023-02" db="EMBL/GenBank/DDBJ databases">
        <title>LHISI_Scaffold_Assembly.</title>
        <authorList>
            <person name="Stuart O.P."/>
            <person name="Cleave R."/>
            <person name="Magrath M.J.L."/>
            <person name="Mikheyev A.S."/>
        </authorList>
    </citation>
    <scope>NUCLEOTIDE SEQUENCE [LARGE SCALE GENOMIC DNA]</scope>
    <source>
        <strain evidence="1">Daus_M_001</strain>
        <tissue evidence="1">Leg muscle</tissue>
    </source>
</reference>
<evidence type="ECO:0000313" key="2">
    <source>
        <dbReference type="Proteomes" id="UP001159363"/>
    </source>
</evidence>
<comment type="caution">
    <text evidence="1">The sequence shown here is derived from an EMBL/GenBank/DDBJ whole genome shotgun (WGS) entry which is preliminary data.</text>
</comment>
<keyword evidence="2" id="KW-1185">Reference proteome</keyword>
<dbReference type="Proteomes" id="UP001159363">
    <property type="component" value="Chromosome 11"/>
</dbReference>
<evidence type="ECO:0000313" key="1">
    <source>
        <dbReference type="EMBL" id="KAJ8870944.1"/>
    </source>
</evidence>
<protein>
    <submittedName>
        <fullName evidence="1">Uncharacterized protein</fullName>
    </submittedName>
</protein>
<dbReference type="EMBL" id="JARBHB010000012">
    <property type="protein sequence ID" value="KAJ8870944.1"/>
    <property type="molecule type" value="Genomic_DNA"/>
</dbReference>
<accession>A0ABQ9GGK4</accession>